<keyword evidence="2" id="KW-1185">Reference proteome</keyword>
<protein>
    <submittedName>
        <fullName evidence="1">DUF2785 domain-containing protein</fullName>
    </submittedName>
</protein>
<sequence>MIYQEEDLKRILTDVKSGTVRLHQIDEARVIQSMLHHIGSTDAELRDQLIYTLFFRFIIEDELMTTEQLTNLFQTTLKYHLFHGIGETGTDTVFTRSFSTLLLALILYQDRQQRFLSEADLERLKAKLLAYLECEIDTRGYVTGKGWAHSIAHVADTFDELVLHPELDETEFSDVLEALWSKVRISTIYVHDEDERLLNPIFGLLDRGMDEQELIVLLEDLPARLSVHKQELEAEQYWHVVHNVKTFLKSFLVKLNETDRHALQTAVLLTLKNV</sequence>
<reference evidence="1 2" key="1">
    <citation type="submission" date="2022-07" db="EMBL/GenBank/DDBJ databases">
        <title>Genomic and pangenome structural analysis of the polyextremophile Exiguobacterium.</title>
        <authorList>
            <person name="Shen L."/>
        </authorList>
    </citation>
    <scope>NUCLEOTIDE SEQUENCE [LARGE SCALE GENOMIC DNA]</scope>
    <source>
        <strain evidence="1 2">12_1</strain>
    </source>
</reference>
<organism evidence="1 2">
    <name type="scientific">Exiguobacterium alkaliphilum</name>
    <dbReference type="NCBI Taxonomy" id="1428684"/>
    <lineage>
        <taxon>Bacteria</taxon>
        <taxon>Bacillati</taxon>
        <taxon>Bacillota</taxon>
        <taxon>Bacilli</taxon>
        <taxon>Bacillales</taxon>
        <taxon>Bacillales Family XII. Incertae Sedis</taxon>
        <taxon>Exiguobacterium</taxon>
    </lineage>
</organism>
<dbReference type="InterPro" id="IPR021247">
    <property type="entry name" value="DUF2785"/>
</dbReference>
<evidence type="ECO:0000313" key="1">
    <source>
        <dbReference type="EMBL" id="MCT4795741.1"/>
    </source>
</evidence>
<proteinExistence type="predicted"/>
<accession>A0ABT2KZ37</accession>
<dbReference type="RefSeq" id="WP_051690380.1">
    <property type="nucleotide sequence ID" value="NZ_JANIEK010000034.1"/>
</dbReference>
<comment type="caution">
    <text evidence="1">The sequence shown here is derived from an EMBL/GenBank/DDBJ whole genome shotgun (WGS) entry which is preliminary data.</text>
</comment>
<dbReference type="Proteomes" id="UP001206821">
    <property type="component" value="Unassembled WGS sequence"/>
</dbReference>
<dbReference type="Pfam" id="PF10978">
    <property type="entry name" value="DUF2785"/>
    <property type="match status" value="1"/>
</dbReference>
<dbReference type="EMBL" id="JANIEK010000034">
    <property type="protein sequence ID" value="MCT4795741.1"/>
    <property type="molecule type" value="Genomic_DNA"/>
</dbReference>
<evidence type="ECO:0000313" key="2">
    <source>
        <dbReference type="Proteomes" id="UP001206821"/>
    </source>
</evidence>
<name>A0ABT2KZ37_9BACL</name>
<gene>
    <name evidence="1" type="ORF">NQG31_09295</name>
</gene>